<keyword evidence="6" id="KW-0443">Lipid metabolism</keyword>
<evidence type="ECO:0000256" key="9">
    <source>
        <dbReference type="ARBA" id="ARBA00024191"/>
    </source>
</evidence>
<dbReference type="InterPro" id="IPR014729">
    <property type="entry name" value="Rossmann-like_a/b/a_fold"/>
</dbReference>
<evidence type="ECO:0000313" key="14">
    <source>
        <dbReference type="EMBL" id="GJQ15566.1"/>
    </source>
</evidence>
<protein>
    <recommendedName>
        <fullName evidence="10">ethanolamine-phosphate cytidylyltransferase</fullName>
        <ecNumber evidence="10">2.7.7.14</ecNumber>
    </recommendedName>
    <alternativeName>
        <fullName evidence="11">CTP:phosphoethanolamine cytidylyltransferase</fullName>
    </alternativeName>
</protein>
<evidence type="ECO:0000256" key="11">
    <source>
        <dbReference type="ARBA" id="ARBA00031473"/>
    </source>
</evidence>
<dbReference type="InterPro" id="IPR041723">
    <property type="entry name" value="CCT"/>
</dbReference>
<gene>
    <name evidence="14" type="ORF">GpartN1_g7357.t1</name>
</gene>
<dbReference type="InterPro" id="IPR044608">
    <property type="entry name" value="Ect1/PCYT2"/>
</dbReference>
<keyword evidence="3" id="KW-0444">Lipid biosynthesis</keyword>
<evidence type="ECO:0000256" key="1">
    <source>
        <dbReference type="ARBA" id="ARBA00005189"/>
    </source>
</evidence>
<evidence type="ECO:0000256" key="2">
    <source>
        <dbReference type="ARBA" id="ARBA00010101"/>
    </source>
</evidence>
<organism evidence="14 15">
    <name type="scientific">Galdieria partita</name>
    <dbReference type="NCBI Taxonomy" id="83374"/>
    <lineage>
        <taxon>Eukaryota</taxon>
        <taxon>Rhodophyta</taxon>
        <taxon>Bangiophyceae</taxon>
        <taxon>Galdieriales</taxon>
        <taxon>Galdieriaceae</taxon>
        <taxon>Galdieria</taxon>
    </lineage>
</organism>
<accession>A0A9C7UU29</accession>
<evidence type="ECO:0000259" key="13">
    <source>
        <dbReference type="Pfam" id="PF01467"/>
    </source>
</evidence>
<dbReference type="OrthoDB" id="40021at2759"/>
<keyword evidence="7" id="KW-0594">Phospholipid biosynthesis</keyword>
<dbReference type="EC" id="2.7.7.14" evidence="10"/>
<dbReference type="Pfam" id="PF01467">
    <property type="entry name" value="CTP_transf_like"/>
    <property type="match status" value="2"/>
</dbReference>
<keyword evidence="8" id="KW-1208">Phospholipid metabolism</keyword>
<feature type="domain" description="Cytidyltransferase-like" evidence="13">
    <location>
        <begin position="260"/>
        <end position="355"/>
    </location>
</feature>
<dbReference type="Proteomes" id="UP001061958">
    <property type="component" value="Unassembled WGS sequence"/>
</dbReference>
<evidence type="ECO:0000256" key="12">
    <source>
        <dbReference type="SAM" id="Phobius"/>
    </source>
</evidence>
<dbReference type="SUPFAM" id="SSF52374">
    <property type="entry name" value="Nucleotidylyl transferase"/>
    <property type="match status" value="2"/>
</dbReference>
<dbReference type="GO" id="GO:0006646">
    <property type="term" value="P:phosphatidylethanolamine biosynthetic process"/>
    <property type="evidence" value="ECO:0007669"/>
    <property type="project" value="InterPro"/>
</dbReference>
<comment type="pathway">
    <text evidence="9">Phospholipid metabolism; phosphatidylethanolamine biosynthesis; phosphatidylethanolamine from ethanolamine: step 2/3.</text>
</comment>
<keyword evidence="12" id="KW-0472">Membrane</keyword>
<dbReference type="Gene3D" id="3.40.50.620">
    <property type="entry name" value="HUPs"/>
    <property type="match status" value="2"/>
</dbReference>
<dbReference type="AlphaFoldDB" id="A0A9C7UU29"/>
<dbReference type="CDD" id="cd02173">
    <property type="entry name" value="ECT"/>
    <property type="match status" value="1"/>
</dbReference>
<evidence type="ECO:0000256" key="8">
    <source>
        <dbReference type="ARBA" id="ARBA00023264"/>
    </source>
</evidence>
<keyword evidence="4" id="KW-0808">Transferase</keyword>
<dbReference type="InterPro" id="IPR004821">
    <property type="entry name" value="Cyt_trans-like"/>
</dbReference>
<evidence type="ECO:0000256" key="3">
    <source>
        <dbReference type="ARBA" id="ARBA00022516"/>
    </source>
</evidence>
<comment type="caution">
    <text evidence="14">The sequence shown here is derived from an EMBL/GenBank/DDBJ whole genome shotgun (WGS) entry which is preliminary data.</text>
</comment>
<dbReference type="CDD" id="cd02174">
    <property type="entry name" value="CCT"/>
    <property type="match status" value="1"/>
</dbReference>
<keyword evidence="5" id="KW-0548">Nucleotidyltransferase</keyword>
<dbReference type="NCBIfam" id="TIGR00125">
    <property type="entry name" value="cyt_tran_rel"/>
    <property type="match status" value="2"/>
</dbReference>
<evidence type="ECO:0000313" key="15">
    <source>
        <dbReference type="Proteomes" id="UP001061958"/>
    </source>
</evidence>
<name>A0A9C7UU29_9RHOD</name>
<reference evidence="14" key="1">
    <citation type="journal article" date="2022" name="Proc. Natl. Acad. Sci. U.S.A.">
        <title>Life cycle and functional genomics of the unicellular red alga Galdieria for elucidating algal and plant evolution and industrial use.</title>
        <authorList>
            <person name="Hirooka S."/>
            <person name="Itabashi T."/>
            <person name="Ichinose T.M."/>
            <person name="Onuma R."/>
            <person name="Fujiwara T."/>
            <person name="Yamashita S."/>
            <person name="Jong L.W."/>
            <person name="Tomita R."/>
            <person name="Iwane A.H."/>
            <person name="Miyagishima S.Y."/>
        </authorList>
    </citation>
    <scope>NUCLEOTIDE SEQUENCE</scope>
    <source>
        <strain evidence="14">NBRC 102759</strain>
    </source>
</reference>
<proteinExistence type="inferred from homology"/>
<dbReference type="GO" id="GO:0005737">
    <property type="term" value="C:cytoplasm"/>
    <property type="evidence" value="ECO:0007669"/>
    <property type="project" value="TreeGrafter"/>
</dbReference>
<dbReference type="GO" id="GO:0004306">
    <property type="term" value="F:ethanolamine-phosphate cytidylyltransferase activity"/>
    <property type="evidence" value="ECO:0007669"/>
    <property type="project" value="UniProtKB-EC"/>
</dbReference>
<comment type="similarity">
    <text evidence="2">Belongs to the cytidylyltransferase family.</text>
</comment>
<feature type="transmembrane region" description="Helical" evidence="12">
    <location>
        <begin position="12"/>
        <end position="34"/>
    </location>
</feature>
<feature type="domain" description="Cytidyltransferase-like" evidence="13">
    <location>
        <begin position="58"/>
        <end position="186"/>
    </location>
</feature>
<evidence type="ECO:0000256" key="5">
    <source>
        <dbReference type="ARBA" id="ARBA00022695"/>
    </source>
</evidence>
<keyword evidence="12" id="KW-1133">Transmembrane helix</keyword>
<reference evidence="14" key="2">
    <citation type="submission" date="2022-01" db="EMBL/GenBank/DDBJ databases">
        <authorList>
            <person name="Hirooka S."/>
            <person name="Miyagishima S.Y."/>
        </authorList>
    </citation>
    <scope>NUCLEOTIDE SEQUENCE</scope>
    <source>
        <strain evidence="14">NBRC 102759</strain>
    </source>
</reference>
<evidence type="ECO:0000256" key="10">
    <source>
        <dbReference type="ARBA" id="ARBA00024221"/>
    </source>
</evidence>
<evidence type="ECO:0000256" key="6">
    <source>
        <dbReference type="ARBA" id="ARBA00023098"/>
    </source>
</evidence>
<dbReference type="PANTHER" id="PTHR45780">
    <property type="entry name" value="ETHANOLAMINE-PHOSPHATE CYTIDYLYLTRANSFERASE"/>
    <property type="match status" value="1"/>
</dbReference>
<evidence type="ECO:0000256" key="7">
    <source>
        <dbReference type="ARBA" id="ARBA00023209"/>
    </source>
</evidence>
<comment type="pathway">
    <text evidence="1">Lipid metabolism.</text>
</comment>
<dbReference type="EMBL" id="BQMJ01000071">
    <property type="protein sequence ID" value="GJQ15566.1"/>
    <property type="molecule type" value="Genomic_DNA"/>
</dbReference>
<keyword evidence="15" id="KW-1185">Reference proteome</keyword>
<evidence type="ECO:0000256" key="4">
    <source>
        <dbReference type="ARBA" id="ARBA00022679"/>
    </source>
</evidence>
<keyword evidence="12" id="KW-0812">Transmembrane</keyword>
<sequence length="424" mass="48786">MERSKDGFDSSFLYYIFDVLFASRAVYGILKAYFAGKFERLRIQEEQRRQHRKPVKVYMDGCFDMMHFGHANALRQAKALGDYLVVGLCSDEEIIRHKGPPVMNEKERYKAVASVKWVDEVIFGVPYEVTAEFLDRLIREYQIDYIVHGDDACYSANGQDAYYAVKKAGRFKTIKRTEGVSSTDLVGRMLLCTRDHHIENINGEHKVNETTGKSSRDFFTEEADDETSLSKSSTFLPTTRRLIQFAQGGRTPKPEDKVVYIDGAFDMFHSGHIETLKAAKELGDFLLVGIHDDYTVNKHKGRNFPIMNLHERTLSVLSCRYVDEVIIGAPWAVTEDMIKTMNISIVCHGTHWDEHSTSDGFKVDPYAVPKKMGIYKEIPSSSKLSVMEIIERIVKNREQFITRQLKKQAQEQQYLETKHFVQEL</sequence>
<dbReference type="PANTHER" id="PTHR45780:SF2">
    <property type="entry name" value="ETHANOLAMINE-PHOSPHATE CYTIDYLYLTRANSFERASE"/>
    <property type="match status" value="1"/>
</dbReference>